<keyword evidence="6 10" id="KW-0819">tRNA processing</keyword>
<dbReference type="InterPro" id="IPR040131">
    <property type="entry name" value="MnmG_N"/>
</dbReference>
<dbReference type="AlphaFoldDB" id="D4H5Y4"/>
<reference evidence="12 13" key="1">
    <citation type="journal article" date="2010" name="Stand. Genomic Sci.">
        <title>Complete genome sequence of Denitrovibrio acetiphilus type strain (N2460).</title>
        <authorList>
            <person name="Kiss H."/>
            <person name="Lang E."/>
            <person name="Lapidus A."/>
            <person name="Copeland A."/>
            <person name="Nolan M."/>
            <person name="Glavina Del Rio T."/>
            <person name="Chen F."/>
            <person name="Lucas S."/>
            <person name="Tice H."/>
            <person name="Cheng J.F."/>
            <person name="Han C."/>
            <person name="Goodwin L."/>
            <person name="Pitluck S."/>
            <person name="Liolios K."/>
            <person name="Pati A."/>
            <person name="Ivanova N."/>
            <person name="Mavromatis K."/>
            <person name="Chen A."/>
            <person name="Palaniappan K."/>
            <person name="Land M."/>
            <person name="Hauser L."/>
            <person name="Chang Y.J."/>
            <person name="Jeffries C.D."/>
            <person name="Detter J.C."/>
            <person name="Brettin T."/>
            <person name="Spring S."/>
            <person name="Rohde M."/>
            <person name="Goker M."/>
            <person name="Woyke T."/>
            <person name="Bristow J."/>
            <person name="Eisen J.A."/>
            <person name="Markowitz V."/>
            <person name="Hugenholtz P."/>
            <person name="Kyrpides N.C."/>
            <person name="Klenk H.P."/>
        </authorList>
    </citation>
    <scope>NUCLEOTIDE SEQUENCE [LARGE SCALE GENOMIC DNA]</scope>
    <source>
        <strain evidence="13">DSM 12809 / NBRC 114555 / N2460</strain>
    </source>
</reference>
<dbReference type="EC" id="2.1.1.74" evidence="10"/>
<evidence type="ECO:0000256" key="3">
    <source>
        <dbReference type="ARBA" id="ARBA00022603"/>
    </source>
</evidence>
<dbReference type="OrthoDB" id="9803114at2"/>
<dbReference type="InterPro" id="IPR004417">
    <property type="entry name" value="TrmFO"/>
</dbReference>
<keyword evidence="8 10" id="KW-0521">NADP</keyword>
<evidence type="ECO:0000256" key="2">
    <source>
        <dbReference type="ARBA" id="ARBA00022490"/>
    </source>
</evidence>
<dbReference type="KEGG" id="dap:Dacet_0850"/>
<accession>D4H5Y4</accession>
<dbReference type="GO" id="GO:0030488">
    <property type="term" value="P:tRNA methylation"/>
    <property type="evidence" value="ECO:0007669"/>
    <property type="project" value="TreeGrafter"/>
</dbReference>
<gene>
    <name evidence="10" type="primary">trmFO</name>
    <name evidence="12" type="ordered locus">Dacet_0850</name>
</gene>
<dbReference type="InParanoid" id="D4H5Y4"/>
<feature type="domain" description="MnmG N-terminal" evidence="11">
    <location>
        <begin position="5"/>
        <end position="358"/>
    </location>
</feature>
<evidence type="ECO:0000259" key="11">
    <source>
        <dbReference type="Pfam" id="PF01134"/>
    </source>
</evidence>
<comment type="catalytic activity">
    <reaction evidence="10">
        <text>uridine(54) in tRNA + (6R)-5,10-methylene-5,6,7,8-tetrahydrofolate + NADH + H(+) = 5-methyluridine(54) in tRNA + (6S)-5,6,7,8-tetrahydrofolate + NAD(+)</text>
        <dbReference type="Rhea" id="RHEA:16873"/>
        <dbReference type="Rhea" id="RHEA-COMP:10167"/>
        <dbReference type="Rhea" id="RHEA-COMP:10193"/>
        <dbReference type="ChEBI" id="CHEBI:15378"/>
        <dbReference type="ChEBI" id="CHEBI:15636"/>
        <dbReference type="ChEBI" id="CHEBI:57453"/>
        <dbReference type="ChEBI" id="CHEBI:57540"/>
        <dbReference type="ChEBI" id="CHEBI:57945"/>
        <dbReference type="ChEBI" id="CHEBI:65315"/>
        <dbReference type="ChEBI" id="CHEBI:74447"/>
        <dbReference type="EC" id="2.1.1.74"/>
    </reaction>
</comment>
<dbReference type="Gene3D" id="3.50.50.60">
    <property type="entry name" value="FAD/NAD(P)-binding domain"/>
    <property type="match status" value="2"/>
</dbReference>
<keyword evidence="5 10" id="KW-0808">Transferase</keyword>
<dbReference type="PaxDb" id="522772-Dacet_0850"/>
<comment type="catalytic activity">
    <reaction evidence="10">
        <text>uridine(54) in tRNA + (6R)-5,10-methylene-5,6,7,8-tetrahydrofolate + NADPH + H(+) = 5-methyluridine(54) in tRNA + (6S)-5,6,7,8-tetrahydrofolate + NADP(+)</text>
        <dbReference type="Rhea" id="RHEA:62372"/>
        <dbReference type="Rhea" id="RHEA-COMP:10167"/>
        <dbReference type="Rhea" id="RHEA-COMP:10193"/>
        <dbReference type="ChEBI" id="CHEBI:15378"/>
        <dbReference type="ChEBI" id="CHEBI:15636"/>
        <dbReference type="ChEBI" id="CHEBI:57453"/>
        <dbReference type="ChEBI" id="CHEBI:57783"/>
        <dbReference type="ChEBI" id="CHEBI:58349"/>
        <dbReference type="ChEBI" id="CHEBI:65315"/>
        <dbReference type="ChEBI" id="CHEBI:74447"/>
        <dbReference type="EC" id="2.1.1.74"/>
    </reaction>
</comment>
<evidence type="ECO:0000256" key="1">
    <source>
        <dbReference type="ARBA" id="ARBA00001974"/>
    </source>
</evidence>
<dbReference type="eggNOG" id="COG1206">
    <property type="taxonomic scope" value="Bacteria"/>
</dbReference>
<dbReference type="HAMAP" id="MF_01037">
    <property type="entry name" value="TrmFO"/>
    <property type="match status" value="1"/>
</dbReference>
<proteinExistence type="inferred from homology"/>
<comment type="subcellular location">
    <subcellularLocation>
        <location evidence="10">Cytoplasm</location>
    </subcellularLocation>
</comment>
<evidence type="ECO:0000313" key="12">
    <source>
        <dbReference type="EMBL" id="ADD67630.1"/>
    </source>
</evidence>
<keyword evidence="7 10" id="KW-0274">FAD</keyword>
<protein>
    <recommendedName>
        <fullName evidence="10">Methylenetetrahydrofolate--tRNA-(uracil-5-)-methyltransferase TrmFO</fullName>
        <ecNumber evidence="10">2.1.1.74</ecNumber>
    </recommendedName>
    <alternativeName>
        <fullName evidence="10">Folate-dependent tRNA (uracil-5-)-methyltransferase</fullName>
    </alternativeName>
    <alternativeName>
        <fullName evidence="10">Folate-dependent tRNA(M-5-U54)-methyltransferase</fullName>
    </alternativeName>
</protein>
<keyword evidence="2 10" id="KW-0963">Cytoplasm</keyword>
<feature type="binding site" evidence="10">
    <location>
        <begin position="9"/>
        <end position="14"/>
    </location>
    <ligand>
        <name>FAD</name>
        <dbReference type="ChEBI" id="CHEBI:57692"/>
    </ligand>
</feature>
<dbReference type="PROSITE" id="PS51257">
    <property type="entry name" value="PROKAR_LIPOPROTEIN"/>
    <property type="match status" value="1"/>
</dbReference>
<dbReference type="Proteomes" id="UP000002012">
    <property type="component" value="Chromosome"/>
</dbReference>
<dbReference type="RefSeq" id="WP_013010161.1">
    <property type="nucleotide sequence ID" value="NC_013943.1"/>
</dbReference>
<keyword evidence="9 10" id="KW-0520">NAD</keyword>
<comment type="function">
    <text evidence="10">Catalyzes the folate-dependent formation of 5-methyl-uridine at position 54 (M-5-U54) in all tRNAs.</text>
</comment>
<evidence type="ECO:0000256" key="6">
    <source>
        <dbReference type="ARBA" id="ARBA00022694"/>
    </source>
</evidence>
<keyword evidence="4 10" id="KW-0285">Flavoprotein</keyword>
<dbReference type="STRING" id="522772.Dacet_0850"/>
<dbReference type="Pfam" id="PF01134">
    <property type="entry name" value="GIDA"/>
    <property type="match status" value="1"/>
</dbReference>
<dbReference type="GO" id="GO:0002098">
    <property type="term" value="P:tRNA wobble uridine modification"/>
    <property type="evidence" value="ECO:0007669"/>
    <property type="project" value="TreeGrafter"/>
</dbReference>
<dbReference type="PANTHER" id="PTHR11806">
    <property type="entry name" value="GLUCOSE INHIBITED DIVISION PROTEIN A"/>
    <property type="match status" value="1"/>
</dbReference>
<dbReference type="GO" id="GO:0005829">
    <property type="term" value="C:cytosol"/>
    <property type="evidence" value="ECO:0007669"/>
    <property type="project" value="TreeGrafter"/>
</dbReference>
<evidence type="ECO:0000256" key="9">
    <source>
        <dbReference type="ARBA" id="ARBA00023027"/>
    </source>
</evidence>
<dbReference type="InterPro" id="IPR036188">
    <property type="entry name" value="FAD/NAD-bd_sf"/>
</dbReference>
<evidence type="ECO:0000256" key="5">
    <source>
        <dbReference type="ARBA" id="ARBA00022679"/>
    </source>
</evidence>
<dbReference type="EMBL" id="CP001968">
    <property type="protein sequence ID" value="ADD67630.1"/>
    <property type="molecule type" value="Genomic_DNA"/>
</dbReference>
<comment type="similarity">
    <text evidence="10">Belongs to the MnmG family. TrmFO subfamily.</text>
</comment>
<dbReference type="PANTHER" id="PTHR11806:SF2">
    <property type="entry name" value="METHYLENETETRAHYDROFOLATE--TRNA-(URACIL-5-)-METHYLTRANSFERASE TRMFO"/>
    <property type="match status" value="1"/>
</dbReference>
<evidence type="ECO:0000256" key="7">
    <source>
        <dbReference type="ARBA" id="ARBA00022827"/>
    </source>
</evidence>
<dbReference type="GO" id="GO:0047151">
    <property type="term" value="F:tRNA (uracil(54)-C5)-methyltransferase activity, 5,10-methylenetetrahydrofolate-dependent"/>
    <property type="evidence" value="ECO:0007669"/>
    <property type="project" value="UniProtKB-UniRule"/>
</dbReference>
<evidence type="ECO:0000313" key="13">
    <source>
        <dbReference type="Proteomes" id="UP000002012"/>
    </source>
</evidence>
<evidence type="ECO:0000256" key="4">
    <source>
        <dbReference type="ARBA" id="ARBA00022630"/>
    </source>
</evidence>
<comment type="cofactor">
    <cofactor evidence="1 10">
        <name>FAD</name>
        <dbReference type="ChEBI" id="CHEBI:57692"/>
    </cofactor>
</comment>
<dbReference type="NCBIfam" id="TIGR00137">
    <property type="entry name" value="gid_trmFO"/>
    <property type="match status" value="1"/>
</dbReference>
<keyword evidence="13" id="KW-1185">Reference proteome</keyword>
<evidence type="ECO:0000256" key="10">
    <source>
        <dbReference type="HAMAP-Rule" id="MF_01037"/>
    </source>
</evidence>
<evidence type="ECO:0000256" key="8">
    <source>
        <dbReference type="ARBA" id="ARBA00022857"/>
    </source>
</evidence>
<keyword evidence="3 10" id="KW-0489">Methyltransferase</keyword>
<dbReference type="NCBIfam" id="NF003739">
    <property type="entry name" value="PRK05335.1"/>
    <property type="match status" value="1"/>
</dbReference>
<organism evidence="12 13">
    <name type="scientific">Denitrovibrio acetiphilus (strain DSM 12809 / NBRC 114555 / N2460)</name>
    <dbReference type="NCBI Taxonomy" id="522772"/>
    <lineage>
        <taxon>Bacteria</taxon>
        <taxon>Pseudomonadati</taxon>
        <taxon>Deferribacterota</taxon>
        <taxon>Deferribacteres</taxon>
        <taxon>Deferribacterales</taxon>
        <taxon>Geovibrionaceae</taxon>
        <taxon>Denitrovibrio</taxon>
    </lineage>
</organism>
<sequence>MGKTVYIAGGGLAGCEAAYYLAERGHEVKLYEMRPLVQTPAHETEFLGELVCSNSLKSTLPDTSSGLLKEEMKILGSLVLAVAYQCQVPAGNALAVDRLDFAKGIDEIIRNHPHIEVISEELTDIPADRPCIIATGPLTSDKLAEKIKERFGGGLYFFDAIAPVISFDSVDMEKAFFKSRWEKGDNDYLNLGMNKEQYELFYNEMMASEKTEFKDFEKLNVYEGCMPIEEMGARGPQTLTFGPFRPVGLRHPVTEEKYYAVVQLRKENKEGTAYNLVGCQTKMKIPEQKRVFRLIPGLENAEFLRFGSIHRNTYIHSPGNLKRTFQTTADKDLYFAGQITGVEGYLESAASGILAAHSIIYPEFEGFHEETALGALARHVSGEVAENKKEYVPSNFHFGMLPGHGEKIRDKKLKKQMYADRALEHYKHLCD</sequence>
<dbReference type="SUPFAM" id="SSF51905">
    <property type="entry name" value="FAD/NAD(P)-binding domain"/>
    <property type="match status" value="1"/>
</dbReference>
<dbReference type="HOGENOM" id="CLU_033057_1_0_0"/>
<dbReference type="InterPro" id="IPR002218">
    <property type="entry name" value="MnmG-rel"/>
</dbReference>
<name>D4H5Y4_DENA2</name>
<dbReference type="GO" id="GO:0050660">
    <property type="term" value="F:flavin adenine dinucleotide binding"/>
    <property type="evidence" value="ECO:0007669"/>
    <property type="project" value="UniProtKB-UniRule"/>
</dbReference>